<organism evidence="1 2">
    <name type="scientific">Paenibacillus profundus</name>
    <dbReference type="NCBI Taxonomy" id="1173085"/>
    <lineage>
        <taxon>Bacteria</taxon>
        <taxon>Bacillati</taxon>
        <taxon>Bacillota</taxon>
        <taxon>Bacilli</taxon>
        <taxon>Bacillales</taxon>
        <taxon>Paenibacillaceae</taxon>
        <taxon>Paenibacillus</taxon>
    </lineage>
</organism>
<protein>
    <submittedName>
        <fullName evidence="1">Delta-aminolevulinic acid dehydratase</fullName>
    </submittedName>
</protein>
<name>A0ABS8YF76_9BACL</name>
<comment type="caution">
    <text evidence="1">The sequence shown here is derived from an EMBL/GenBank/DDBJ whole genome shotgun (WGS) entry which is preliminary data.</text>
</comment>
<sequence>MSKPEMNVALVCGPDCDMDTQAIRAALEYFGARVFMYWVGRPSDFMSVLSGEDIYPGTDLIILNFHGDEGQFVMPELGESVYEEGEPRGDFGPAEIRRFAKLDGRTVLANGCDLGNGELAQAFLECGCKTYIGPDDYPDGNAALMFALRFGYELIQNKKTIQEAYHTARATDEETTMYQIYEQ</sequence>
<dbReference type="RefSeq" id="WP_233697329.1">
    <property type="nucleotide sequence ID" value="NZ_JAJNBZ010000011.1"/>
</dbReference>
<accession>A0ABS8YF76</accession>
<evidence type="ECO:0000313" key="1">
    <source>
        <dbReference type="EMBL" id="MCE5170658.1"/>
    </source>
</evidence>
<dbReference type="Proteomes" id="UP001199916">
    <property type="component" value="Unassembled WGS sequence"/>
</dbReference>
<dbReference type="EMBL" id="JAJNBZ010000011">
    <property type="protein sequence ID" value="MCE5170658.1"/>
    <property type="molecule type" value="Genomic_DNA"/>
</dbReference>
<evidence type="ECO:0000313" key="2">
    <source>
        <dbReference type="Proteomes" id="UP001199916"/>
    </source>
</evidence>
<gene>
    <name evidence="1" type="ORF">LQV63_15180</name>
</gene>
<reference evidence="1 2" key="1">
    <citation type="submission" date="2021-11" db="EMBL/GenBank/DDBJ databases">
        <title>Draft genome sequence of Paenibacillus profundus YoMME, a new Gram-positive bacteria with exoelectrogenic properties.</title>
        <authorList>
            <person name="Hubenova Y."/>
            <person name="Hubenova E."/>
            <person name="Manasiev Y."/>
            <person name="Peykov S."/>
            <person name="Mitov M."/>
        </authorList>
    </citation>
    <scope>NUCLEOTIDE SEQUENCE [LARGE SCALE GENOMIC DNA]</scope>
    <source>
        <strain evidence="1 2">YoMME</strain>
    </source>
</reference>
<proteinExistence type="predicted"/>
<keyword evidence="2" id="KW-1185">Reference proteome</keyword>